<evidence type="ECO:0000256" key="5">
    <source>
        <dbReference type="ARBA" id="ARBA00022989"/>
    </source>
</evidence>
<feature type="domain" description="ABC transmembrane type-1" evidence="8">
    <location>
        <begin position="71"/>
        <end position="261"/>
    </location>
</feature>
<dbReference type="CDD" id="cd06261">
    <property type="entry name" value="TM_PBP2"/>
    <property type="match status" value="1"/>
</dbReference>
<dbReference type="Pfam" id="PF00528">
    <property type="entry name" value="BPD_transp_1"/>
    <property type="match status" value="1"/>
</dbReference>
<evidence type="ECO:0000256" key="2">
    <source>
        <dbReference type="ARBA" id="ARBA00022448"/>
    </source>
</evidence>
<dbReference type="Proteomes" id="UP001300604">
    <property type="component" value="Chromosome"/>
</dbReference>
<keyword evidence="4 7" id="KW-0812">Transmembrane</keyword>
<dbReference type="RefSeq" id="WP_275844044.1">
    <property type="nucleotide sequence ID" value="NZ_CP135996.1"/>
</dbReference>
<evidence type="ECO:0000256" key="1">
    <source>
        <dbReference type="ARBA" id="ARBA00004651"/>
    </source>
</evidence>
<dbReference type="GO" id="GO:0005886">
    <property type="term" value="C:plasma membrane"/>
    <property type="evidence" value="ECO:0007669"/>
    <property type="project" value="UniProtKB-SubCell"/>
</dbReference>
<dbReference type="PANTHER" id="PTHR43744:SF8">
    <property type="entry name" value="SN-GLYCEROL-3-PHOSPHATE TRANSPORT SYSTEM PERMEASE PROTEIN UGPE"/>
    <property type="match status" value="1"/>
</dbReference>
<evidence type="ECO:0000313" key="9">
    <source>
        <dbReference type="EMBL" id="WOC31151.1"/>
    </source>
</evidence>
<proteinExistence type="inferred from homology"/>
<feature type="transmembrane region" description="Helical" evidence="7">
    <location>
        <begin position="139"/>
        <end position="156"/>
    </location>
</feature>
<keyword evidence="10" id="KW-1185">Reference proteome</keyword>
<protein>
    <submittedName>
        <fullName evidence="9">Carbohydrate ABC transporter permease</fullName>
    </submittedName>
</protein>
<gene>
    <name evidence="9" type="ORF">PXC00_07905</name>
</gene>
<dbReference type="AlphaFoldDB" id="A0AA97D6G1"/>
<feature type="transmembrane region" description="Helical" evidence="7">
    <location>
        <begin position="238"/>
        <end position="260"/>
    </location>
</feature>
<reference evidence="9 10" key="2">
    <citation type="submission" date="2024-06" db="EMBL/GenBank/DDBJ databases">
        <title>Caproicibacterium argilliputei sp. nov, a novel caproic acid producing anaerobic bacterium isolated from pit mud.</title>
        <authorList>
            <person name="Xia S."/>
        </authorList>
    </citation>
    <scope>NUCLEOTIDE SEQUENCE [LARGE SCALE GENOMIC DNA]</scope>
    <source>
        <strain evidence="9 10">ZCY20-5</strain>
    </source>
</reference>
<dbReference type="GO" id="GO:0055085">
    <property type="term" value="P:transmembrane transport"/>
    <property type="evidence" value="ECO:0007669"/>
    <property type="project" value="InterPro"/>
</dbReference>
<reference evidence="10" key="1">
    <citation type="submission" date="2024-06" db="EMBL/GenBank/DDBJ databases">
        <title>Caproicibacterium argilliputei sp. nov, a novel caproic acid producing anaerobic bacterium isolated from pit mud.</title>
        <authorList>
            <person name="Zeng C."/>
        </authorList>
    </citation>
    <scope>NUCLEOTIDE SEQUENCE [LARGE SCALE GENOMIC DNA]</scope>
    <source>
        <strain evidence="10">ZCY20-5</strain>
    </source>
</reference>
<dbReference type="Gene3D" id="1.10.3720.10">
    <property type="entry name" value="MetI-like"/>
    <property type="match status" value="1"/>
</dbReference>
<dbReference type="InterPro" id="IPR000515">
    <property type="entry name" value="MetI-like"/>
</dbReference>
<organism evidence="9 10">
    <name type="scientific">Caproicibacterium argilliputei</name>
    <dbReference type="NCBI Taxonomy" id="3030016"/>
    <lineage>
        <taxon>Bacteria</taxon>
        <taxon>Bacillati</taxon>
        <taxon>Bacillota</taxon>
        <taxon>Clostridia</taxon>
        <taxon>Eubacteriales</taxon>
        <taxon>Oscillospiraceae</taxon>
        <taxon>Caproicibacterium</taxon>
    </lineage>
</organism>
<evidence type="ECO:0000313" key="10">
    <source>
        <dbReference type="Proteomes" id="UP001300604"/>
    </source>
</evidence>
<evidence type="ECO:0000256" key="4">
    <source>
        <dbReference type="ARBA" id="ARBA00022692"/>
    </source>
</evidence>
<keyword evidence="3" id="KW-1003">Cell membrane</keyword>
<dbReference type="InterPro" id="IPR035906">
    <property type="entry name" value="MetI-like_sf"/>
</dbReference>
<accession>A0AA97D6G1</accession>
<dbReference type="PANTHER" id="PTHR43744">
    <property type="entry name" value="ABC TRANSPORTER PERMEASE PROTEIN MG189-RELATED-RELATED"/>
    <property type="match status" value="1"/>
</dbReference>
<comment type="similarity">
    <text evidence="7">Belongs to the binding-protein-dependent transport system permease family.</text>
</comment>
<sequence>MSKAAFFKKSGLWVLTALLAVFLVFPFYYMLVMSITPDADILSTNIRLIPRAVSFDNLFKALTQTMLVRQFLNTVLVAFGILILQTLTSLLAAYAFAFLNFTGKKVLFLIFLSTMMMPGETTIVANYLQVSSWHWLDTYQVLILPFAASALGIFLFRQHFLTVAQEIREAAMMDGCGESRFLWQIAAPLARPVAAAFGVTSFLSSWGMYMWPLLVTSKDEMRVVQVGINSLQDADSTLSLGLVLASIALITLPSLLVFLFGHKQLVEGMMSGAVKG</sequence>
<feature type="transmembrane region" description="Helical" evidence="7">
    <location>
        <begin position="106"/>
        <end position="127"/>
    </location>
</feature>
<dbReference type="KEGG" id="carl:PXC00_07905"/>
<evidence type="ECO:0000256" key="3">
    <source>
        <dbReference type="ARBA" id="ARBA00022475"/>
    </source>
</evidence>
<name>A0AA97D6G1_9FIRM</name>
<feature type="transmembrane region" description="Helical" evidence="7">
    <location>
        <begin position="75"/>
        <end position="99"/>
    </location>
</feature>
<feature type="transmembrane region" description="Helical" evidence="7">
    <location>
        <begin position="189"/>
        <end position="211"/>
    </location>
</feature>
<evidence type="ECO:0000256" key="7">
    <source>
        <dbReference type="RuleBase" id="RU363032"/>
    </source>
</evidence>
<evidence type="ECO:0000256" key="6">
    <source>
        <dbReference type="ARBA" id="ARBA00023136"/>
    </source>
</evidence>
<keyword evidence="2 7" id="KW-0813">Transport</keyword>
<dbReference type="EMBL" id="CP135996">
    <property type="protein sequence ID" value="WOC31151.1"/>
    <property type="molecule type" value="Genomic_DNA"/>
</dbReference>
<dbReference type="PROSITE" id="PS50928">
    <property type="entry name" value="ABC_TM1"/>
    <property type="match status" value="1"/>
</dbReference>
<keyword evidence="6 7" id="KW-0472">Membrane</keyword>
<dbReference type="SUPFAM" id="SSF161098">
    <property type="entry name" value="MetI-like"/>
    <property type="match status" value="1"/>
</dbReference>
<keyword evidence="5 7" id="KW-1133">Transmembrane helix</keyword>
<feature type="transmembrane region" description="Helical" evidence="7">
    <location>
        <begin position="12"/>
        <end position="31"/>
    </location>
</feature>
<comment type="subcellular location">
    <subcellularLocation>
        <location evidence="1 7">Cell membrane</location>
        <topology evidence="1 7">Multi-pass membrane protein</topology>
    </subcellularLocation>
</comment>
<evidence type="ECO:0000259" key="8">
    <source>
        <dbReference type="PROSITE" id="PS50928"/>
    </source>
</evidence>